<dbReference type="AlphaFoldDB" id="A0A392P864"/>
<reference evidence="1 2" key="1">
    <citation type="journal article" date="2018" name="Front. Plant Sci.">
        <title>Red Clover (Trifolium pratense) and Zigzag Clover (T. medium) - A Picture of Genomic Similarities and Differences.</title>
        <authorList>
            <person name="Dluhosova J."/>
            <person name="Istvanek J."/>
            <person name="Nedelnik J."/>
            <person name="Repkova J."/>
        </authorList>
    </citation>
    <scope>NUCLEOTIDE SEQUENCE [LARGE SCALE GENOMIC DNA]</scope>
    <source>
        <strain evidence="2">cv. 10/8</strain>
        <tissue evidence="1">Leaf</tissue>
    </source>
</reference>
<evidence type="ECO:0000313" key="1">
    <source>
        <dbReference type="EMBL" id="MCI07937.1"/>
    </source>
</evidence>
<protein>
    <submittedName>
        <fullName evidence="1">Protein SGT1-like</fullName>
    </submittedName>
</protein>
<keyword evidence="2" id="KW-1185">Reference proteome</keyword>
<sequence length="36" mass="3968">MEFPPSSSAMLSHDTVFYALYPDSLTTTNTTTLQSL</sequence>
<name>A0A392P864_9FABA</name>
<dbReference type="EMBL" id="LXQA010067208">
    <property type="protein sequence ID" value="MCI07937.1"/>
    <property type="molecule type" value="Genomic_DNA"/>
</dbReference>
<comment type="caution">
    <text evidence="1">The sequence shown here is derived from an EMBL/GenBank/DDBJ whole genome shotgun (WGS) entry which is preliminary data.</text>
</comment>
<proteinExistence type="predicted"/>
<dbReference type="Proteomes" id="UP000265520">
    <property type="component" value="Unassembled WGS sequence"/>
</dbReference>
<accession>A0A392P864</accession>
<evidence type="ECO:0000313" key="2">
    <source>
        <dbReference type="Proteomes" id="UP000265520"/>
    </source>
</evidence>
<feature type="non-terminal residue" evidence="1">
    <location>
        <position position="36"/>
    </location>
</feature>
<organism evidence="1 2">
    <name type="scientific">Trifolium medium</name>
    <dbReference type="NCBI Taxonomy" id="97028"/>
    <lineage>
        <taxon>Eukaryota</taxon>
        <taxon>Viridiplantae</taxon>
        <taxon>Streptophyta</taxon>
        <taxon>Embryophyta</taxon>
        <taxon>Tracheophyta</taxon>
        <taxon>Spermatophyta</taxon>
        <taxon>Magnoliopsida</taxon>
        <taxon>eudicotyledons</taxon>
        <taxon>Gunneridae</taxon>
        <taxon>Pentapetalae</taxon>
        <taxon>rosids</taxon>
        <taxon>fabids</taxon>
        <taxon>Fabales</taxon>
        <taxon>Fabaceae</taxon>
        <taxon>Papilionoideae</taxon>
        <taxon>50 kb inversion clade</taxon>
        <taxon>NPAAA clade</taxon>
        <taxon>Hologalegina</taxon>
        <taxon>IRL clade</taxon>
        <taxon>Trifolieae</taxon>
        <taxon>Trifolium</taxon>
    </lineage>
</organism>